<organism evidence="2 3">
    <name type="scientific">Austropuccinia psidii MF-1</name>
    <dbReference type="NCBI Taxonomy" id="1389203"/>
    <lineage>
        <taxon>Eukaryota</taxon>
        <taxon>Fungi</taxon>
        <taxon>Dikarya</taxon>
        <taxon>Basidiomycota</taxon>
        <taxon>Pucciniomycotina</taxon>
        <taxon>Pucciniomycetes</taxon>
        <taxon>Pucciniales</taxon>
        <taxon>Sphaerophragmiaceae</taxon>
        <taxon>Austropuccinia</taxon>
    </lineage>
</organism>
<gene>
    <name evidence="2" type="ORF">O181_006464</name>
</gene>
<accession>A0A9Q3GGX0</accession>
<dbReference type="AlphaFoldDB" id="A0A9Q3GGX0"/>
<proteinExistence type="predicted"/>
<sequence length="121" mass="13734">MDINLELNTKSHERHKEKGSHQEKKPLVTGSNPFRPRQDSSSKKPHHKKSKKGRNIQIQNDRPHAALLNKHNKLVGSEKEGGLKKAYALIVVENTQLENASRGLRIGQAHQEASLERRENP</sequence>
<comment type="caution">
    <text evidence="2">The sequence shown here is derived from an EMBL/GenBank/DDBJ whole genome shotgun (WGS) entry which is preliminary data.</text>
</comment>
<name>A0A9Q3GGX0_9BASI</name>
<reference evidence="2" key="1">
    <citation type="submission" date="2021-03" db="EMBL/GenBank/DDBJ databases">
        <title>Draft genome sequence of rust myrtle Austropuccinia psidii MF-1, a brazilian biotype.</title>
        <authorList>
            <person name="Quecine M.C."/>
            <person name="Pachon D.M.R."/>
            <person name="Bonatelli M.L."/>
            <person name="Correr F.H."/>
            <person name="Franceschini L.M."/>
            <person name="Leite T.F."/>
            <person name="Margarido G.R.A."/>
            <person name="Almeida C.A."/>
            <person name="Ferrarezi J.A."/>
            <person name="Labate C.A."/>
        </authorList>
    </citation>
    <scope>NUCLEOTIDE SEQUENCE</scope>
    <source>
        <strain evidence="2">MF-1</strain>
    </source>
</reference>
<feature type="compositionally biased region" description="Basic and acidic residues" evidence="1">
    <location>
        <begin position="9"/>
        <end position="26"/>
    </location>
</feature>
<keyword evidence="3" id="KW-1185">Reference proteome</keyword>
<feature type="compositionally biased region" description="Basic residues" evidence="1">
    <location>
        <begin position="43"/>
        <end position="54"/>
    </location>
</feature>
<dbReference type="Proteomes" id="UP000765509">
    <property type="component" value="Unassembled WGS sequence"/>
</dbReference>
<feature type="region of interest" description="Disordered" evidence="1">
    <location>
        <begin position="100"/>
        <end position="121"/>
    </location>
</feature>
<dbReference type="EMBL" id="AVOT02001384">
    <property type="protein sequence ID" value="MBW0466749.1"/>
    <property type="molecule type" value="Genomic_DNA"/>
</dbReference>
<evidence type="ECO:0000313" key="2">
    <source>
        <dbReference type="EMBL" id="MBW0466749.1"/>
    </source>
</evidence>
<dbReference type="OrthoDB" id="8942758at2759"/>
<feature type="region of interest" description="Disordered" evidence="1">
    <location>
        <begin position="1"/>
        <end position="63"/>
    </location>
</feature>
<evidence type="ECO:0000313" key="3">
    <source>
        <dbReference type="Proteomes" id="UP000765509"/>
    </source>
</evidence>
<evidence type="ECO:0000256" key="1">
    <source>
        <dbReference type="SAM" id="MobiDB-lite"/>
    </source>
</evidence>
<protein>
    <submittedName>
        <fullName evidence="2">Uncharacterized protein</fullName>
    </submittedName>
</protein>